<feature type="region of interest" description="Disordered" evidence="1">
    <location>
        <begin position="50"/>
        <end position="82"/>
    </location>
</feature>
<sequence>MPAEPSDGDSVADREITYAGPNFGDGSGNLVAWGHRPRGAREAAVEDGPIGAAHAARRDRDPNLSPIGRDGLGVNEFEGAAG</sequence>
<dbReference type="EMBL" id="ALQB01000123">
    <property type="protein sequence ID" value="EJZ08930.1"/>
    <property type="molecule type" value="Genomic_DNA"/>
</dbReference>
<proteinExistence type="predicted"/>
<evidence type="ECO:0000313" key="3">
    <source>
        <dbReference type="Proteomes" id="UP000006043"/>
    </source>
</evidence>
<dbReference type="Proteomes" id="UP000006043">
    <property type="component" value="Unassembled WGS sequence"/>
</dbReference>
<protein>
    <submittedName>
        <fullName evidence="2">Uncharacterized protein</fullName>
    </submittedName>
</protein>
<accession>K0UVB7</accession>
<gene>
    <name evidence="2" type="ORF">MFORT_23547</name>
</gene>
<evidence type="ECO:0000313" key="2">
    <source>
        <dbReference type="EMBL" id="EJZ08930.1"/>
    </source>
</evidence>
<comment type="caution">
    <text evidence="2">The sequence shown here is derived from an EMBL/GenBank/DDBJ whole genome shotgun (WGS) entry which is preliminary data.</text>
</comment>
<organism evidence="2 3">
    <name type="scientific">Mycolicibacterium fortuitum subsp. fortuitum DSM 46621 = ATCC 6841 = JCM 6387</name>
    <dbReference type="NCBI Taxonomy" id="1214102"/>
    <lineage>
        <taxon>Bacteria</taxon>
        <taxon>Bacillati</taxon>
        <taxon>Actinomycetota</taxon>
        <taxon>Actinomycetes</taxon>
        <taxon>Mycobacteriales</taxon>
        <taxon>Mycobacteriaceae</taxon>
        <taxon>Mycolicibacterium</taxon>
    </lineage>
</organism>
<dbReference type="HOGENOM" id="CLU_2554596_0_0_11"/>
<dbReference type="AlphaFoldDB" id="K0UVB7"/>
<feature type="region of interest" description="Disordered" evidence="1">
    <location>
        <begin position="1"/>
        <end position="29"/>
    </location>
</feature>
<reference evidence="2 3" key="1">
    <citation type="journal article" date="2012" name="J. Bacteriol.">
        <title>Complete Genome Sequence of Mycobacterium fortuitum subsp. fortuitum Type Strain DSM46621.</title>
        <authorList>
            <person name="Ho Y.S."/>
            <person name="Adroub S.A."/>
            <person name="Aleisa F."/>
            <person name="Mahmood H."/>
            <person name="Othoum G."/>
            <person name="Rashid F."/>
            <person name="Zaher M."/>
            <person name="Ali S."/>
            <person name="Bitter W."/>
            <person name="Pain A."/>
            <person name="Abdallah A.M."/>
        </authorList>
    </citation>
    <scope>NUCLEOTIDE SEQUENCE [LARGE SCALE GENOMIC DNA]</scope>
    <source>
        <strain evidence="3">DSM46621</strain>
    </source>
</reference>
<evidence type="ECO:0000256" key="1">
    <source>
        <dbReference type="SAM" id="MobiDB-lite"/>
    </source>
</evidence>
<name>K0UVB7_MYCFO</name>